<evidence type="ECO:0000313" key="3">
    <source>
        <dbReference type="Proteomes" id="UP000236621"/>
    </source>
</evidence>
<organism evidence="2 3">
    <name type="scientific">Tolypocladium capitatum</name>
    <dbReference type="NCBI Taxonomy" id="45235"/>
    <lineage>
        <taxon>Eukaryota</taxon>
        <taxon>Fungi</taxon>
        <taxon>Dikarya</taxon>
        <taxon>Ascomycota</taxon>
        <taxon>Pezizomycotina</taxon>
        <taxon>Sordariomycetes</taxon>
        <taxon>Hypocreomycetidae</taxon>
        <taxon>Hypocreales</taxon>
        <taxon>Ophiocordycipitaceae</taxon>
        <taxon>Tolypocladium</taxon>
    </lineage>
</organism>
<dbReference type="EMBL" id="NRSZ01000488">
    <property type="protein sequence ID" value="PNY26877.1"/>
    <property type="molecule type" value="Genomic_DNA"/>
</dbReference>
<dbReference type="OrthoDB" id="5153901at2759"/>
<protein>
    <submittedName>
        <fullName evidence="2">Uncharacterized protein</fullName>
    </submittedName>
</protein>
<feature type="transmembrane region" description="Helical" evidence="1">
    <location>
        <begin position="29"/>
        <end position="48"/>
    </location>
</feature>
<feature type="transmembrane region" description="Helical" evidence="1">
    <location>
        <begin position="86"/>
        <end position="109"/>
    </location>
</feature>
<evidence type="ECO:0000313" key="2">
    <source>
        <dbReference type="EMBL" id="PNY26877.1"/>
    </source>
</evidence>
<comment type="caution">
    <text evidence="2">The sequence shown here is derived from an EMBL/GenBank/DDBJ whole genome shotgun (WGS) entry which is preliminary data.</text>
</comment>
<feature type="transmembrane region" description="Helical" evidence="1">
    <location>
        <begin position="296"/>
        <end position="319"/>
    </location>
</feature>
<evidence type="ECO:0000256" key="1">
    <source>
        <dbReference type="SAM" id="Phobius"/>
    </source>
</evidence>
<dbReference type="Proteomes" id="UP000236621">
    <property type="component" value="Unassembled WGS sequence"/>
</dbReference>
<name>A0A2K3QH53_9HYPO</name>
<gene>
    <name evidence="2" type="ORF">TCAP_03195</name>
</gene>
<keyword evidence="1" id="KW-0472">Membrane</keyword>
<accession>A0A2K3QH53</accession>
<sequence length="442" mass="50309">MFGSKVEHKVRDPAACDSIRYDNRPRGPMVGFLCRFLLFFAYCLLLSVCHLKLERLGLYCRTRSSSRPHLDSRTGAENEDKNGSLAMLWAETLVTTGACFLLAQGYYGVRAARERMERVRQTIVTLAYSFIKTTTTDCGMGHGRQELQVLIYECLALLAAYPVALLEQMRGNTCEPAITRYCQDTSKALKRLRDGDDTVIARHFYRREPWVISGRGHHQFATVEYFFEVFALQLQLEFSRQSMRTKGPSLSTQHIIYNLRNHFENFVDLGNLDDRRTPIIRENIDMLALAGRECGIFSIIDVIPTAFLWSVHLAGWLIALYCPVQNCDWLITWTPAEFEDSEALQFPTLAIMVVMAVLSVLSAMLTTVLAEMWRMWDPFGTGTNTHAWILGIATEIDNMLNEFYEYDTKGLIRKHAYMDPSAYLNDVRFGACGSSGNKAQTV</sequence>
<feature type="transmembrane region" description="Helical" evidence="1">
    <location>
        <begin position="349"/>
        <end position="370"/>
    </location>
</feature>
<reference evidence="2 3" key="1">
    <citation type="submission" date="2017-08" db="EMBL/GenBank/DDBJ databases">
        <title>Harnessing the power of phylogenomics to disentangle the directionality and signatures of interkingdom host jumping in the parasitic fungal genus Tolypocladium.</title>
        <authorList>
            <person name="Quandt C.A."/>
            <person name="Patterson W."/>
            <person name="Spatafora J.W."/>
        </authorList>
    </citation>
    <scope>NUCLEOTIDE SEQUENCE [LARGE SCALE GENOMIC DNA]</scope>
    <source>
        <strain evidence="2 3">CBS 113982</strain>
    </source>
</reference>
<proteinExistence type="predicted"/>
<keyword evidence="1" id="KW-1133">Transmembrane helix</keyword>
<keyword evidence="1" id="KW-0812">Transmembrane</keyword>
<keyword evidence="3" id="KW-1185">Reference proteome</keyword>
<dbReference type="AlphaFoldDB" id="A0A2K3QH53"/>